<feature type="transmembrane region" description="Helical" evidence="1">
    <location>
        <begin position="141"/>
        <end position="162"/>
    </location>
</feature>
<feature type="transmembrane region" description="Helical" evidence="1">
    <location>
        <begin position="218"/>
        <end position="243"/>
    </location>
</feature>
<keyword evidence="1" id="KW-0812">Transmembrane</keyword>
<feature type="transmembrane region" description="Helical" evidence="1">
    <location>
        <begin position="169"/>
        <end position="198"/>
    </location>
</feature>
<dbReference type="AlphaFoldDB" id="A0A812DFF9"/>
<evidence type="ECO:0000313" key="2">
    <source>
        <dbReference type="EMBL" id="CAE1298657.1"/>
    </source>
</evidence>
<protein>
    <submittedName>
        <fullName evidence="2">Uncharacterized protein</fullName>
    </submittedName>
</protein>
<name>A0A812DFF9_ACAPH</name>
<feature type="transmembrane region" description="Helical" evidence="1">
    <location>
        <begin position="44"/>
        <end position="69"/>
    </location>
</feature>
<organism evidence="2 3">
    <name type="scientific">Acanthosepion pharaonis</name>
    <name type="common">Pharaoh cuttlefish</name>
    <name type="synonym">Sepia pharaonis</name>
    <dbReference type="NCBI Taxonomy" id="158019"/>
    <lineage>
        <taxon>Eukaryota</taxon>
        <taxon>Metazoa</taxon>
        <taxon>Spiralia</taxon>
        <taxon>Lophotrochozoa</taxon>
        <taxon>Mollusca</taxon>
        <taxon>Cephalopoda</taxon>
        <taxon>Coleoidea</taxon>
        <taxon>Decapodiformes</taxon>
        <taxon>Sepiida</taxon>
        <taxon>Sepiina</taxon>
        <taxon>Sepiidae</taxon>
        <taxon>Acanthosepion</taxon>
    </lineage>
</organism>
<dbReference type="Proteomes" id="UP000597762">
    <property type="component" value="Unassembled WGS sequence"/>
</dbReference>
<comment type="caution">
    <text evidence="2">The sequence shown here is derived from an EMBL/GenBank/DDBJ whole genome shotgun (WGS) entry which is preliminary data.</text>
</comment>
<gene>
    <name evidence="2" type="ORF">SPHA_52701</name>
</gene>
<accession>A0A812DFF9</accession>
<reference evidence="2" key="1">
    <citation type="submission" date="2021-01" db="EMBL/GenBank/DDBJ databases">
        <authorList>
            <person name="Li R."/>
            <person name="Bekaert M."/>
        </authorList>
    </citation>
    <scope>NUCLEOTIDE SEQUENCE</scope>
    <source>
        <strain evidence="2">Farmed</strain>
    </source>
</reference>
<keyword evidence="1" id="KW-0472">Membrane</keyword>
<feature type="transmembrane region" description="Helical" evidence="1">
    <location>
        <begin position="20"/>
        <end position="37"/>
    </location>
</feature>
<sequence length="245" mass="28138">MCNQTCLGQTKYRLVAIKRNLISVYFLAFFLSASIPLRHLRFAFLFVSLPFSLSFSLSLSLSICLNVFIVSVDLSLSLCHLSLIIFFSYIIFSFLFVKRFLSQFDSFSVYLSFNFFGHHYIPHYPDLSLRLLFSHVSFSASSILILSLSLSLLLCLTLYHLLPLSFSLYISLIFCISCNIFLFLFTLCACPFLSLALFPSVLYLLSFSPSEYVSPSLFLSHYACKSLAIWSYPSISVYFFFLLHF</sequence>
<keyword evidence="1" id="KW-1133">Transmembrane helix</keyword>
<keyword evidence="3" id="KW-1185">Reference proteome</keyword>
<evidence type="ECO:0000256" key="1">
    <source>
        <dbReference type="SAM" id="Phobius"/>
    </source>
</evidence>
<dbReference type="EMBL" id="CAHIKZ030003314">
    <property type="protein sequence ID" value="CAE1298657.1"/>
    <property type="molecule type" value="Genomic_DNA"/>
</dbReference>
<feature type="transmembrane region" description="Helical" evidence="1">
    <location>
        <begin position="75"/>
        <end position="97"/>
    </location>
</feature>
<proteinExistence type="predicted"/>
<evidence type="ECO:0000313" key="3">
    <source>
        <dbReference type="Proteomes" id="UP000597762"/>
    </source>
</evidence>